<feature type="compositionally biased region" description="Low complexity" evidence="7">
    <location>
        <begin position="497"/>
        <end position="536"/>
    </location>
</feature>
<feature type="transmembrane region" description="Helical" evidence="8">
    <location>
        <begin position="1001"/>
        <end position="1023"/>
    </location>
</feature>
<feature type="transmembrane region" description="Helical" evidence="8">
    <location>
        <begin position="21"/>
        <end position="41"/>
    </location>
</feature>
<evidence type="ECO:0000256" key="3">
    <source>
        <dbReference type="ARBA" id="ARBA00022448"/>
    </source>
</evidence>
<keyword evidence="5 8" id="KW-1133">Transmembrane helix</keyword>
<dbReference type="PANTHER" id="PTHR12266:SF0">
    <property type="entry name" value="MITOCHONDRIAL SODIUM_CALCIUM EXCHANGER PROTEIN"/>
    <property type="match status" value="1"/>
</dbReference>
<dbReference type="RefSeq" id="XP_016211201.1">
    <property type="nucleotide sequence ID" value="XM_016360829.1"/>
</dbReference>
<dbReference type="InParanoid" id="A0A0D1YKD4"/>
<comment type="subcellular location">
    <subcellularLocation>
        <location evidence="1">Membrane</location>
        <topology evidence="1">Multi-pass membrane protein</topology>
    </subcellularLocation>
</comment>
<feature type="compositionally biased region" description="Acidic residues" evidence="7">
    <location>
        <begin position="324"/>
        <end position="333"/>
    </location>
</feature>
<feature type="domain" description="Sodium/calcium exchanger membrane region" evidence="9">
    <location>
        <begin position="884"/>
        <end position="1043"/>
    </location>
</feature>
<evidence type="ECO:0000256" key="8">
    <source>
        <dbReference type="SAM" id="Phobius"/>
    </source>
</evidence>
<sequence>MTARYAALKRNARKDRIHRSAATTFYLVGFFISVLAIYSALHPQLAQYGPATAFVKRGTQALPAEDLECRLVHRANDKCAFVKENCVDEEAGLFSYLQLYYCDLEHVKPLAFGIIVLWLCLLFSTIGIAASDFFCINLSTIAHLLGLSESLAGVTFLAFGNGSPDVFSTFAAMSTNSGSLAVGELIGAASFITAVVAGAMAFVRPFKVARRSFVRDVSFFIVASSFSMAFLIDGKLYLWESMAMVGLYIFYVISVVIWHWWFSRRKRRKQAEAAARAQFVSSGSEVAEFPAYRDEDEPEQDDRPIPRRGISTEDISLLERGRGDDDDDEEDEEDRRKRELGEINNEMRLARPRLRDRSGTHNPVRPSLIGALEFRSVLSGLQRSGNIQSFPLHRRLSDDGGAGSNTFRNTSSRDGRSMISEPASREPFQLDGGSDDSWNPYHQHSEAIQGLRSRAISAPDPAMIRHAAETVPNTDLLGPLTEDDSVSRGSPNRQDTVQLAAPLSSAVSPSPTVSSQTSRSNSPTQSHTQTTSSSPHLAVPNPFSHQPHLTIPRSPIGPAPVNCANGPSSAKPQRPLLRIPSNGLGFAPYSDNISPSARTPTIVLPSPSLALAEQNPIEIHFRSTSPKPPRWWPTNILPAPFELWSTLFPTLCGWVEKSWWERMLGLAAAPSIFFLTITLPVVETDVDNESLDDDIPDLTLSSTYQNATMDRRNSSIIPILVEPEEYESEHNQTAQLRNVPTPVSRGQSEHGTVVTIMASNENLHQHTRHESDRTSVRAYDSNHQQPIILSPVDRQITQSPDQLPTTAKLPSSRDWTRWLVIIQIFTAPFFVALIYWAKMNDAEELRELVRPALIGLICSLVALAFVLATTSPDRAPKWRVGLCFVGFMVSITWISSIADEVVGVLKAIGVILNISDAILGLTIFAVGNSLGDLVADYTVAKLGYPVMALSACFGGPMLNILLGIGLSGCYLTIKHARKKHAKHPGKQLQFKPYEIEVSRTLMISGATLLVTLLGLLIIVPLRRWKMDRFIGWCLVIIWTASTVSNVLVEVLGIGENA</sequence>
<feature type="transmembrane region" description="Helical" evidence="8">
    <location>
        <begin position="110"/>
        <end position="129"/>
    </location>
</feature>
<gene>
    <name evidence="10" type="ORF">PV09_07106</name>
</gene>
<feature type="transmembrane region" description="Helical" evidence="8">
    <location>
        <begin position="946"/>
        <end position="973"/>
    </location>
</feature>
<evidence type="ECO:0000256" key="6">
    <source>
        <dbReference type="ARBA" id="ARBA00023136"/>
    </source>
</evidence>
<feature type="compositionally biased region" description="Polar residues" evidence="7">
    <location>
        <begin position="487"/>
        <end position="496"/>
    </location>
</feature>
<dbReference type="STRING" id="253628.A0A0D1YKD4"/>
<feature type="transmembrane region" description="Helical" evidence="8">
    <location>
        <begin position="180"/>
        <end position="201"/>
    </location>
</feature>
<proteinExistence type="inferred from homology"/>
<dbReference type="GO" id="GO:0006874">
    <property type="term" value="P:intracellular calcium ion homeostasis"/>
    <property type="evidence" value="ECO:0007669"/>
    <property type="project" value="TreeGrafter"/>
</dbReference>
<evidence type="ECO:0000259" key="9">
    <source>
        <dbReference type="Pfam" id="PF01699"/>
    </source>
</evidence>
<dbReference type="InterPro" id="IPR051359">
    <property type="entry name" value="CaCA_antiporter"/>
</dbReference>
<evidence type="ECO:0000256" key="1">
    <source>
        <dbReference type="ARBA" id="ARBA00004141"/>
    </source>
</evidence>
<feature type="transmembrane region" description="Helical" evidence="8">
    <location>
        <begin position="1029"/>
        <end position="1053"/>
    </location>
</feature>
<keyword evidence="6 8" id="KW-0472">Membrane</keyword>
<evidence type="ECO:0000256" key="2">
    <source>
        <dbReference type="ARBA" id="ARBA00008170"/>
    </source>
</evidence>
<evidence type="ECO:0000313" key="11">
    <source>
        <dbReference type="Proteomes" id="UP000053259"/>
    </source>
</evidence>
<keyword evidence="4 8" id="KW-0812">Transmembrane</keyword>
<dbReference type="EMBL" id="KN847555">
    <property type="protein sequence ID" value="KIW01332.1"/>
    <property type="molecule type" value="Genomic_DNA"/>
</dbReference>
<dbReference type="Gene3D" id="1.20.1420.30">
    <property type="entry name" value="NCX, central ion-binding region"/>
    <property type="match status" value="2"/>
</dbReference>
<feature type="domain" description="Sodium/calcium exchanger membrane region" evidence="9">
    <location>
        <begin position="117"/>
        <end position="254"/>
    </location>
</feature>
<dbReference type="FunCoup" id="A0A0D1YKD4">
    <property type="interactions" value="210"/>
</dbReference>
<dbReference type="InterPro" id="IPR004837">
    <property type="entry name" value="NaCa_Exmemb"/>
</dbReference>
<evidence type="ECO:0000256" key="5">
    <source>
        <dbReference type="ARBA" id="ARBA00022989"/>
    </source>
</evidence>
<dbReference type="OrthoDB" id="407410at2759"/>
<name>A0A0D1YKD4_9PEZI</name>
<feature type="transmembrane region" description="Helical" evidence="8">
    <location>
        <begin position="141"/>
        <end position="160"/>
    </location>
</feature>
<organism evidence="10 11">
    <name type="scientific">Verruconis gallopava</name>
    <dbReference type="NCBI Taxonomy" id="253628"/>
    <lineage>
        <taxon>Eukaryota</taxon>
        <taxon>Fungi</taxon>
        <taxon>Dikarya</taxon>
        <taxon>Ascomycota</taxon>
        <taxon>Pezizomycotina</taxon>
        <taxon>Dothideomycetes</taxon>
        <taxon>Pleosporomycetidae</taxon>
        <taxon>Venturiales</taxon>
        <taxon>Sympoventuriaceae</taxon>
        <taxon>Verruconis</taxon>
    </lineage>
</organism>
<dbReference type="VEuPathDB" id="FungiDB:PV09_07106"/>
<accession>A0A0D1YKD4</accession>
<keyword evidence="3" id="KW-0813">Transport</keyword>
<comment type="similarity">
    <text evidence="2">Belongs to the Ca(2+):cation antiporter (CaCA) (TC 2.A.19) family.</text>
</comment>
<dbReference type="GO" id="GO:0008324">
    <property type="term" value="F:monoatomic cation transmembrane transporter activity"/>
    <property type="evidence" value="ECO:0007669"/>
    <property type="project" value="TreeGrafter"/>
</dbReference>
<feature type="region of interest" description="Disordered" evidence="7">
    <location>
        <begin position="290"/>
        <end position="365"/>
    </location>
</feature>
<evidence type="ECO:0000256" key="7">
    <source>
        <dbReference type="SAM" id="MobiDB-lite"/>
    </source>
</evidence>
<dbReference type="GO" id="GO:0016020">
    <property type="term" value="C:membrane"/>
    <property type="evidence" value="ECO:0007669"/>
    <property type="project" value="UniProtKB-SubCell"/>
</dbReference>
<protein>
    <recommendedName>
        <fullName evidence="9">Sodium/calcium exchanger membrane region domain-containing protein</fullName>
    </recommendedName>
</protein>
<dbReference type="Proteomes" id="UP000053259">
    <property type="component" value="Unassembled WGS sequence"/>
</dbReference>
<evidence type="ECO:0000256" key="4">
    <source>
        <dbReference type="ARBA" id="ARBA00022692"/>
    </source>
</evidence>
<feature type="transmembrane region" description="Helical" evidence="8">
    <location>
        <begin position="213"/>
        <end position="232"/>
    </location>
</feature>
<dbReference type="HOGENOM" id="CLU_004979_2_0_1"/>
<feature type="transmembrane region" description="Helical" evidence="8">
    <location>
        <begin position="238"/>
        <end position="261"/>
    </location>
</feature>
<keyword evidence="11" id="KW-1185">Reference proteome</keyword>
<dbReference type="Pfam" id="PF01699">
    <property type="entry name" value="Na_Ca_ex"/>
    <property type="match status" value="2"/>
</dbReference>
<dbReference type="GeneID" id="27315079"/>
<feature type="transmembrane region" description="Helical" evidence="8">
    <location>
        <begin position="818"/>
        <end position="836"/>
    </location>
</feature>
<feature type="region of interest" description="Disordered" evidence="7">
    <location>
        <begin position="469"/>
        <end position="577"/>
    </location>
</feature>
<evidence type="ECO:0000313" key="10">
    <source>
        <dbReference type="EMBL" id="KIW01332.1"/>
    </source>
</evidence>
<feature type="transmembrane region" description="Helical" evidence="8">
    <location>
        <begin position="878"/>
        <end position="897"/>
    </location>
</feature>
<dbReference type="AlphaFoldDB" id="A0A0D1YKD4"/>
<dbReference type="PANTHER" id="PTHR12266">
    <property type="entry name" value="NA+/CA2+ K+ INDEPENDENT EXCHANGER"/>
    <property type="match status" value="1"/>
</dbReference>
<feature type="transmembrane region" description="Helical" evidence="8">
    <location>
        <begin position="904"/>
        <end position="926"/>
    </location>
</feature>
<reference evidence="10 11" key="1">
    <citation type="submission" date="2015-01" db="EMBL/GenBank/DDBJ databases">
        <title>The Genome Sequence of Ochroconis gallopava CBS43764.</title>
        <authorList>
            <consortium name="The Broad Institute Genomics Platform"/>
            <person name="Cuomo C."/>
            <person name="de Hoog S."/>
            <person name="Gorbushina A."/>
            <person name="Stielow B."/>
            <person name="Teixiera M."/>
            <person name="Abouelleil A."/>
            <person name="Chapman S.B."/>
            <person name="Priest M."/>
            <person name="Young S.K."/>
            <person name="Wortman J."/>
            <person name="Nusbaum C."/>
            <person name="Birren B."/>
        </authorList>
    </citation>
    <scope>NUCLEOTIDE SEQUENCE [LARGE SCALE GENOMIC DNA]</scope>
    <source>
        <strain evidence="10 11">CBS 43764</strain>
    </source>
</reference>
<dbReference type="InterPro" id="IPR044880">
    <property type="entry name" value="NCX_ion-bd_dom_sf"/>
</dbReference>
<feature type="region of interest" description="Disordered" evidence="7">
    <location>
        <begin position="391"/>
        <end position="441"/>
    </location>
</feature>
<feature type="transmembrane region" description="Helical" evidence="8">
    <location>
        <begin position="848"/>
        <end position="866"/>
    </location>
</feature>